<gene>
    <name evidence="3" type="ORF">PNOK_0404000</name>
</gene>
<dbReference type="InterPro" id="IPR056884">
    <property type="entry name" value="NPHP3-like_N"/>
</dbReference>
<sequence length="172" mass="18858">MNIERLYADILNPSDFSGDGRPQCLEDTRKETLQSIYDWVDAGGYPNVLLLIGEAGTGKSTIATTVARKYQNNGQLGCHIFFQRGRSHPGNVLQTISYSLASYTLSMVKYLAKKLRNDGDIGPTDLQTKFEILLRDPLSVAATNVGPPVLIVLDGLDECGTPELRQSLLDVL</sequence>
<evidence type="ECO:0000256" key="1">
    <source>
        <dbReference type="ARBA" id="ARBA00022737"/>
    </source>
</evidence>
<evidence type="ECO:0000313" key="4">
    <source>
        <dbReference type="Proteomes" id="UP000217199"/>
    </source>
</evidence>
<dbReference type="InterPro" id="IPR027417">
    <property type="entry name" value="P-loop_NTPase"/>
</dbReference>
<dbReference type="STRING" id="2282107.A0A286UP96"/>
<dbReference type="Gene3D" id="3.40.50.300">
    <property type="entry name" value="P-loop containing nucleotide triphosphate hydrolases"/>
    <property type="match status" value="1"/>
</dbReference>
<dbReference type="SUPFAM" id="SSF52540">
    <property type="entry name" value="P-loop containing nucleoside triphosphate hydrolases"/>
    <property type="match status" value="1"/>
</dbReference>
<evidence type="ECO:0000313" key="3">
    <source>
        <dbReference type="EMBL" id="PAV21413.1"/>
    </source>
</evidence>
<feature type="domain" description="NACHT" evidence="2">
    <location>
        <begin position="47"/>
        <end position="172"/>
    </location>
</feature>
<dbReference type="EMBL" id="NBII01000003">
    <property type="protein sequence ID" value="PAV21413.1"/>
    <property type="molecule type" value="Genomic_DNA"/>
</dbReference>
<keyword evidence="1" id="KW-0677">Repeat</keyword>
<dbReference type="InParanoid" id="A0A286UP96"/>
<dbReference type="AlphaFoldDB" id="A0A286UP96"/>
<name>A0A286UP96_9AGAM</name>
<dbReference type="InterPro" id="IPR007111">
    <property type="entry name" value="NACHT_NTPase"/>
</dbReference>
<protein>
    <submittedName>
        <fullName evidence="3">WD40 domain containing protein</fullName>
    </submittedName>
</protein>
<proteinExistence type="predicted"/>
<evidence type="ECO:0000259" key="2">
    <source>
        <dbReference type="PROSITE" id="PS50837"/>
    </source>
</evidence>
<comment type="caution">
    <text evidence="3">The sequence shown here is derived from an EMBL/GenBank/DDBJ whole genome shotgun (WGS) entry which is preliminary data.</text>
</comment>
<dbReference type="PROSITE" id="PS50837">
    <property type="entry name" value="NACHT"/>
    <property type="match status" value="1"/>
</dbReference>
<dbReference type="OrthoDB" id="3269932at2759"/>
<accession>A0A286UP96</accession>
<keyword evidence="4" id="KW-1185">Reference proteome</keyword>
<dbReference type="Pfam" id="PF24883">
    <property type="entry name" value="NPHP3_N"/>
    <property type="match status" value="1"/>
</dbReference>
<organism evidence="3 4">
    <name type="scientific">Pyrrhoderma noxium</name>
    <dbReference type="NCBI Taxonomy" id="2282107"/>
    <lineage>
        <taxon>Eukaryota</taxon>
        <taxon>Fungi</taxon>
        <taxon>Dikarya</taxon>
        <taxon>Basidiomycota</taxon>
        <taxon>Agaricomycotina</taxon>
        <taxon>Agaricomycetes</taxon>
        <taxon>Hymenochaetales</taxon>
        <taxon>Hymenochaetaceae</taxon>
        <taxon>Pyrrhoderma</taxon>
    </lineage>
</organism>
<reference evidence="3 4" key="1">
    <citation type="journal article" date="2017" name="Mol. Ecol.">
        <title>Comparative and population genomic landscape of Phellinus noxius: A hypervariable fungus causing root rot in trees.</title>
        <authorList>
            <person name="Chung C.L."/>
            <person name="Lee T.J."/>
            <person name="Akiba M."/>
            <person name="Lee H.H."/>
            <person name="Kuo T.H."/>
            <person name="Liu D."/>
            <person name="Ke H.M."/>
            <person name="Yokoi T."/>
            <person name="Roa M.B."/>
            <person name="Lu M.J."/>
            <person name="Chang Y.Y."/>
            <person name="Ann P.J."/>
            <person name="Tsai J.N."/>
            <person name="Chen C.Y."/>
            <person name="Tzean S.S."/>
            <person name="Ota Y."/>
            <person name="Hattori T."/>
            <person name="Sahashi N."/>
            <person name="Liou R.F."/>
            <person name="Kikuchi T."/>
            <person name="Tsai I.J."/>
        </authorList>
    </citation>
    <scope>NUCLEOTIDE SEQUENCE [LARGE SCALE GENOMIC DNA]</scope>
    <source>
        <strain evidence="3 4">FFPRI411160</strain>
    </source>
</reference>
<dbReference type="Proteomes" id="UP000217199">
    <property type="component" value="Unassembled WGS sequence"/>
</dbReference>